<evidence type="ECO:0000313" key="1">
    <source>
        <dbReference type="EMBL" id="WOC13250.1"/>
    </source>
</evidence>
<reference evidence="1" key="1">
    <citation type="submission" date="2023-06" db="EMBL/GenBank/DDBJ databases">
        <title>Gordonia sp. nov. and Pseudochrobactrum sp. nov., two species isolated from the burying beetle Nicrophorus vespilloides.</title>
        <authorList>
            <person name="Poehlein A."/>
            <person name="Guzman J."/>
            <person name="Daniel R."/>
            <person name="Vilcinskas A."/>
        </authorList>
    </citation>
    <scope>NUCLEOTIDE SEQUENCE</scope>
    <source>
        <strain evidence="1">MP11Mi</strain>
    </source>
</reference>
<sequence>MIVAKRPGHMVHLDVKKVGRIADGGGWRVHGRDSEQARAAARTKTKTGRRGYVYLHSAVDCHTRLAYTEALPDEKP</sequence>
<gene>
    <name evidence="1" type="ORF">MP11Mi_23510</name>
</gene>
<accession>A0AA97CY00</accession>
<dbReference type="EMBL" id="CP128986">
    <property type="protein sequence ID" value="WOC13250.1"/>
    <property type="molecule type" value="Genomic_DNA"/>
</dbReference>
<dbReference type="AlphaFoldDB" id="A0AA97CY00"/>
<organism evidence="1">
    <name type="scientific">Gordonia sp. MP11Mi</name>
    <dbReference type="NCBI Taxonomy" id="3022769"/>
    <lineage>
        <taxon>Bacteria</taxon>
        <taxon>Bacillati</taxon>
        <taxon>Actinomycetota</taxon>
        <taxon>Actinomycetes</taxon>
        <taxon>Mycobacteriales</taxon>
        <taxon>Gordoniaceae</taxon>
        <taxon>Gordonia</taxon>
    </lineage>
</organism>
<protein>
    <submittedName>
        <fullName evidence="1">IS481 family transposase ISNfa1</fullName>
    </submittedName>
</protein>
<name>A0AA97CY00_9ACTN</name>
<proteinExistence type="predicted"/>